<dbReference type="RefSeq" id="XP_006654165.1">
    <property type="nucleotide sequence ID" value="XM_006654102.3"/>
</dbReference>
<dbReference type="InterPro" id="IPR029466">
    <property type="entry name" value="NAM-associated_C"/>
</dbReference>
<dbReference type="HOGENOM" id="CLU_455915_0_0_1"/>
<dbReference type="STRING" id="4533.J3M527"/>
<dbReference type="KEGG" id="obr:102705072"/>
<dbReference type="Proteomes" id="UP000006038">
    <property type="component" value="Chromosome 5"/>
</dbReference>
<dbReference type="OMA" id="DENHRSF"/>
<reference evidence="3" key="2">
    <citation type="submission" date="2013-04" db="UniProtKB">
        <authorList>
            <consortium name="EnsemblPlants"/>
        </authorList>
    </citation>
    <scope>IDENTIFICATION</scope>
</reference>
<feature type="region of interest" description="Disordered" evidence="1">
    <location>
        <begin position="176"/>
        <end position="195"/>
    </location>
</feature>
<evidence type="ECO:0000313" key="3">
    <source>
        <dbReference type="EnsemblPlants" id="OB05G17010.1"/>
    </source>
</evidence>
<name>J3M527_ORYBR</name>
<evidence type="ECO:0000259" key="2">
    <source>
        <dbReference type="Pfam" id="PF14303"/>
    </source>
</evidence>
<feature type="compositionally biased region" description="Basic and acidic residues" evidence="1">
    <location>
        <begin position="459"/>
        <end position="476"/>
    </location>
</feature>
<accession>J3M527</accession>
<sequence>MDGNEYHVNSSAERKNSPYWDDGTVMGASPPEEQHSPIEEVVAVKRNQKRTKNFSGKEDEMLVLAWLNVSKDAIQCNEQSRSAYWTRIYDYFHSNRDFTSDRSQSSLMHRWSTIQDNVNKFTECLSQIEDRKQSWVSNQDKIMHACALYKAGDENHRSFHLVHCWNLLRNQQKWIDRPSQMSSHKKQKTTSDSSLVMSTITTSDDSEVAATPKCENDEDEYHINPLAEKNNSLNWVVMGTSPPEEQHSPMEEVVVKRKLRNQKRTKNFSGKEDEMLVLAWLNVSKDAFQCNEQSRSAYWKRIYDYFHSNKDFTSDRSQTSLMHRWSTIQDNVSKFTGCLAQIEDRRQSWVSSQDKIMHACALYKAKDENHRSFHLLHCWNLLRNQQKWIDRPSQMSRHKKQKTTSNSSLITTTTSDDTEAVATPEYENSEDEYRGNPLAEKNNSLDWDDGSAMGAAATPEHELPKRPENSKGKEKLGQSGDEEKEILRQGRDVVYREDLDYLCANKIEADAEKVFKKDERYQQIYALEQQKVALEQVRVANETKNLDVRSKELELKSKEIDLKRMLEEERIMTMDITGMSGLQQQYYKSLQDEIMTRRFNRLC</sequence>
<dbReference type="GeneID" id="102705072"/>
<evidence type="ECO:0000313" key="4">
    <source>
        <dbReference type="Proteomes" id="UP000006038"/>
    </source>
</evidence>
<feature type="region of interest" description="Disordered" evidence="1">
    <location>
        <begin position="391"/>
        <end position="484"/>
    </location>
</feature>
<dbReference type="EnsemblPlants" id="OB05G17010.1">
    <property type="protein sequence ID" value="OB05G17010.1"/>
    <property type="gene ID" value="OB05G17010"/>
</dbReference>
<dbReference type="Pfam" id="PF14303">
    <property type="entry name" value="NAM-associated"/>
    <property type="match status" value="2"/>
</dbReference>
<protein>
    <recommendedName>
        <fullName evidence="2">No apical meristem-associated C-terminal domain-containing protein</fullName>
    </recommendedName>
</protein>
<organism evidence="3">
    <name type="scientific">Oryza brachyantha</name>
    <name type="common">malo sina</name>
    <dbReference type="NCBI Taxonomy" id="4533"/>
    <lineage>
        <taxon>Eukaryota</taxon>
        <taxon>Viridiplantae</taxon>
        <taxon>Streptophyta</taxon>
        <taxon>Embryophyta</taxon>
        <taxon>Tracheophyta</taxon>
        <taxon>Spermatophyta</taxon>
        <taxon>Magnoliopsida</taxon>
        <taxon>Liliopsida</taxon>
        <taxon>Poales</taxon>
        <taxon>Poaceae</taxon>
        <taxon>BOP clade</taxon>
        <taxon>Oryzoideae</taxon>
        <taxon>Oryzeae</taxon>
        <taxon>Oryzinae</taxon>
        <taxon>Oryza</taxon>
    </lineage>
</organism>
<dbReference type="eggNOG" id="ENOG502S88Z">
    <property type="taxonomic scope" value="Eukaryota"/>
</dbReference>
<dbReference type="Gramene" id="OB05G17010.1">
    <property type="protein sequence ID" value="OB05G17010.1"/>
    <property type="gene ID" value="OB05G17010"/>
</dbReference>
<feature type="region of interest" description="Disordered" evidence="1">
    <location>
        <begin position="1"/>
        <end position="35"/>
    </location>
</feature>
<reference evidence="3" key="1">
    <citation type="journal article" date="2013" name="Nat. Commun.">
        <title>Whole-genome sequencing of Oryza brachyantha reveals mechanisms underlying Oryza genome evolution.</title>
        <authorList>
            <person name="Chen J."/>
            <person name="Huang Q."/>
            <person name="Gao D."/>
            <person name="Wang J."/>
            <person name="Lang Y."/>
            <person name="Liu T."/>
            <person name="Li B."/>
            <person name="Bai Z."/>
            <person name="Luis Goicoechea J."/>
            <person name="Liang C."/>
            <person name="Chen C."/>
            <person name="Zhang W."/>
            <person name="Sun S."/>
            <person name="Liao Y."/>
            <person name="Zhang X."/>
            <person name="Yang L."/>
            <person name="Song C."/>
            <person name="Wang M."/>
            <person name="Shi J."/>
            <person name="Liu G."/>
            <person name="Liu J."/>
            <person name="Zhou H."/>
            <person name="Zhou W."/>
            <person name="Yu Q."/>
            <person name="An N."/>
            <person name="Chen Y."/>
            <person name="Cai Q."/>
            <person name="Wang B."/>
            <person name="Liu B."/>
            <person name="Min J."/>
            <person name="Huang Y."/>
            <person name="Wu H."/>
            <person name="Li Z."/>
            <person name="Zhang Y."/>
            <person name="Yin Y."/>
            <person name="Song W."/>
            <person name="Jiang J."/>
            <person name="Jackson S.A."/>
            <person name="Wing R.A."/>
            <person name="Wang J."/>
            <person name="Chen M."/>
        </authorList>
    </citation>
    <scope>NUCLEOTIDE SEQUENCE [LARGE SCALE GENOMIC DNA]</scope>
    <source>
        <strain evidence="3">cv. IRGC 101232</strain>
    </source>
</reference>
<gene>
    <name evidence="3" type="primary">LOC102705072</name>
</gene>
<dbReference type="PANTHER" id="PTHR45125:SF44">
    <property type="entry name" value="OS07G0554400 PROTEIN"/>
    <property type="match status" value="1"/>
</dbReference>
<feature type="domain" description="No apical meristem-associated C-terminal" evidence="2">
    <location>
        <begin position="157"/>
        <end position="216"/>
    </location>
</feature>
<feature type="compositionally biased region" description="Low complexity" evidence="1">
    <location>
        <begin position="403"/>
        <end position="415"/>
    </location>
</feature>
<dbReference type="OrthoDB" id="691997at2759"/>
<dbReference type="PANTHER" id="PTHR45125">
    <property type="entry name" value="F21J9.4-RELATED"/>
    <property type="match status" value="1"/>
</dbReference>
<dbReference type="AlphaFoldDB" id="J3M527"/>
<keyword evidence="4" id="KW-1185">Reference proteome</keyword>
<feature type="domain" description="No apical meristem-associated C-terminal" evidence="2">
    <location>
        <begin position="371"/>
        <end position="594"/>
    </location>
</feature>
<proteinExistence type="predicted"/>
<evidence type="ECO:0000256" key="1">
    <source>
        <dbReference type="SAM" id="MobiDB-lite"/>
    </source>
</evidence>